<name>A0A1I7ZK64_9BILA</name>
<evidence type="ECO:0000313" key="1">
    <source>
        <dbReference type="Proteomes" id="UP000095287"/>
    </source>
</evidence>
<accession>A0A1I7ZK64</accession>
<organism evidence="1 2">
    <name type="scientific">Steinernema glaseri</name>
    <dbReference type="NCBI Taxonomy" id="37863"/>
    <lineage>
        <taxon>Eukaryota</taxon>
        <taxon>Metazoa</taxon>
        <taxon>Ecdysozoa</taxon>
        <taxon>Nematoda</taxon>
        <taxon>Chromadorea</taxon>
        <taxon>Rhabditida</taxon>
        <taxon>Tylenchina</taxon>
        <taxon>Panagrolaimomorpha</taxon>
        <taxon>Strongyloidoidea</taxon>
        <taxon>Steinernematidae</taxon>
        <taxon>Steinernema</taxon>
    </lineage>
</organism>
<sequence>MVIKSNYGIKENSLKVLSIAINSERCGNVNEIRMKQIEEPTYISPTFIANAYLFASLSERTIEDKSV</sequence>
<evidence type="ECO:0000313" key="2">
    <source>
        <dbReference type="WBParaSite" id="L893_g2725.t1"/>
    </source>
</evidence>
<dbReference type="WBParaSite" id="L893_g2725.t1">
    <property type="protein sequence ID" value="L893_g2725.t1"/>
    <property type="gene ID" value="L893_g2725"/>
</dbReference>
<protein>
    <submittedName>
        <fullName evidence="2">Uncharacterized protein</fullName>
    </submittedName>
</protein>
<dbReference type="AlphaFoldDB" id="A0A1I7ZK64"/>
<reference evidence="2" key="1">
    <citation type="submission" date="2016-11" db="UniProtKB">
        <authorList>
            <consortium name="WormBaseParasite"/>
        </authorList>
    </citation>
    <scope>IDENTIFICATION</scope>
</reference>
<proteinExistence type="predicted"/>
<keyword evidence="1" id="KW-1185">Reference proteome</keyword>
<dbReference type="Proteomes" id="UP000095287">
    <property type="component" value="Unplaced"/>
</dbReference>